<dbReference type="PANTHER" id="PTHR30483:SF6">
    <property type="entry name" value="PERIPLASMIC BINDING PROTEIN OF ABC TRANSPORTER FOR NATURAL AMINO ACIDS"/>
    <property type="match status" value="1"/>
</dbReference>
<evidence type="ECO:0000256" key="3">
    <source>
        <dbReference type="SAM" id="SignalP"/>
    </source>
</evidence>
<dbReference type="InterPro" id="IPR051010">
    <property type="entry name" value="BCAA_transport"/>
</dbReference>
<comment type="caution">
    <text evidence="5">The sequence shown here is derived from an EMBL/GenBank/DDBJ whole genome shotgun (WGS) entry which is preliminary data.</text>
</comment>
<feature type="chain" id="PRO_5039562091" evidence="3">
    <location>
        <begin position="19"/>
        <end position="427"/>
    </location>
</feature>
<sequence length="427" mass="44665">MRKKTFPVIAASFGIALAACGSSSTSSSSSGSSGTSASNLPAAPAQITVGTTYSGSGSFATSSLPELAGLKFWIKTENAKGGVYVGGYKKRIPLKLIAYNDLSSATTAATLYNQLLTQDKVNIFVSDFGSVLTAPAVSLAQAHKVVLFDQTGTGIPFFTPQNKYIVLTDLPESSIWPNVLAKFLISKQIKNLAVLYGTNDFDASQATTLKSILSQNGINVAYYQGVPSSTTSYGTLLQTISASKPDAVLEFGYAANDTPFLQNVQSSGMHFKMVFTVFPGQLLSLFQQQVGTAGLAYTYTYGTNFYVNYPTVSEGLNSSQFKTQFAAAFPGQLNSLSLDGYNTGLVIQASLKNAKSLSQTDIRAGAAAASGHLNTLNGNFVINSEGAQTGELLPVAQLFPSSSGITLKAVYPASQATGSAVYPAPVG</sequence>
<dbReference type="RefSeq" id="WP_082058683.1">
    <property type="nucleotide sequence ID" value="NZ_JXYS01000072.1"/>
</dbReference>
<gene>
    <name evidence="5" type="primary">livJ</name>
    <name evidence="5" type="ORF">AXFE_22810</name>
</gene>
<name>A0A0D8HFY9_9ACTN</name>
<feature type="domain" description="Leucine-binding protein" evidence="4">
    <location>
        <begin position="46"/>
        <end position="397"/>
    </location>
</feature>
<evidence type="ECO:0000313" key="6">
    <source>
        <dbReference type="Proteomes" id="UP000032360"/>
    </source>
</evidence>
<evidence type="ECO:0000259" key="4">
    <source>
        <dbReference type="Pfam" id="PF13458"/>
    </source>
</evidence>
<reference evidence="5 6" key="1">
    <citation type="submission" date="2015-01" db="EMBL/GenBank/DDBJ databases">
        <title>Draft genome of the acidophilic iron oxidizer Acidithrix ferrooxidans strain Py-F3.</title>
        <authorList>
            <person name="Poehlein A."/>
            <person name="Eisen S."/>
            <person name="Schloemann M."/>
            <person name="Johnson B.D."/>
            <person name="Daniel R."/>
            <person name="Muehling M."/>
        </authorList>
    </citation>
    <scope>NUCLEOTIDE SEQUENCE [LARGE SCALE GENOMIC DNA]</scope>
    <source>
        <strain evidence="5 6">Py-F3</strain>
    </source>
</reference>
<keyword evidence="2 3" id="KW-0732">Signal</keyword>
<dbReference type="EMBL" id="JXYS01000072">
    <property type="protein sequence ID" value="KJF16860.1"/>
    <property type="molecule type" value="Genomic_DNA"/>
</dbReference>
<dbReference type="STRING" id="1280514.AXFE_22810"/>
<comment type="similarity">
    <text evidence="1">Belongs to the leucine-binding protein family.</text>
</comment>
<dbReference type="InterPro" id="IPR028082">
    <property type="entry name" value="Peripla_BP_I"/>
</dbReference>
<dbReference type="SUPFAM" id="SSF53822">
    <property type="entry name" value="Periplasmic binding protein-like I"/>
    <property type="match status" value="1"/>
</dbReference>
<feature type="signal peptide" evidence="3">
    <location>
        <begin position="1"/>
        <end position="18"/>
    </location>
</feature>
<evidence type="ECO:0000313" key="5">
    <source>
        <dbReference type="EMBL" id="KJF16860.1"/>
    </source>
</evidence>
<dbReference type="OrthoDB" id="7337537at2"/>
<dbReference type="PROSITE" id="PS51257">
    <property type="entry name" value="PROKAR_LIPOPROTEIN"/>
    <property type="match status" value="1"/>
</dbReference>
<protein>
    <submittedName>
        <fullName evidence="5">Leu/Ile/Val/Thr-binding protein</fullName>
    </submittedName>
</protein>
<proteinExistence type="inferred from homology"/>
<evidence type="ECO:0000256" key="2">
    <source>
        <dbReference type="ARBA" id="ARBA00022729"/>
    </source>
</evidence>
<dbReference type="AlphaFoldDB" id="A0A0D8HFY9"/>
<dbReference type="PANTHER" id="PTHR30483">
    <property type="entry name" value="LEUCINE-SPECIFIC-BINDING PROTEIN"/>
    <property type="match status" value="1"/>
</dbReference>
<dbReference type="Gene3D" id="3.40.50.2300">
    <property type="match status" value="2"/>
</dbReference>
<evidence type="ECO:0000256" key="1">
    <source>
        <dbReference type="ARBA" id="ARBA00010062"/>
    </source>
</evidence>
<keyword evidence="6" id="KW-1185">Reference proteome</keyword>
<accession>A0A0D8HFY9</accession>
<organism evidence="5 6">
    <name type="scientific">Acidithrix ferrooxidans</name>
    <dbReference type="NCBI Taxonomy" id="1280514"/>
    <lineage>
        <taxon>Bacteria</taxon>
        <taxon>Bacillati</taxon>
        <taxon>Actinomycetota</taxon>
        <taxon>Acidimicrobiia</taxon>
        <taxon>Acidimicrobiales</taxon>
        <taxon>Acidimicrobiaceae</taxon>
        <taxon>Acidithrix</taxon>
    </lineage>
</organism>
<dbReference type="Pfam" id="PF13458">
    <property type="entry name" value="Peripla_BP_6"/>
    <property type="match status" value="1"/>
</dbReference>
<dbReference type="InterPro" id="IPR028081">
    <property type="entry name" value="Leu-bd"/>
</dbReference>
<dbReference type="Proteomes" id="UP000032360">
    <property type="component" value="Unassembled WGS sequence"/>
</dbReference>